<accession>A0A086J4I5</accession>
<evidence type="ECO:0008006" key="3">
    <source>
        <dbReference type="Google" id="ProtNLM"/>
    </source>
</evidence>
<dbReference type="RefSeq" id="XP_052905608.1">
    <property type="nucleotide sequence ID" value="XM_053047783.1"/>
</dbReference>
<dbReference type="EMBL" id="AKIJ01000001">
    <property type="protein sequence ID" value="KFG27053.1"/>
    <property type="molecule type" value="Genomic_DNA"/>
</dbReference>
<keyword evidence="2" id="KW-1185">Reference proteome</keyword>
<comment type="caution">
    <text evidence="1">The sequence shown here is derived from an EMBL/GenBank/DDBJ whole genome shotgun (WGS) entry which is preliminary data.</text>
</comment>
<protein>
    <recommendedName>
        <fullName evidence="3">(+)RNA virus helicase C-terminal domain-containing protein</fullName>
    </recommendedName>
</protein>
<proteinExistence type="predicted"/>
<dbReference type="AlphaFoldDB" id="A0A086J4I5"/>
<organism evidence="1 2">
    <name type="scientific">Nematocida ausubeli (strain ATCC PRA-371 / ERTm2)</name>
    <name type="common">Nematode killer fungus</name>
    <dbReference type="NCBI Taxonomy" id="1913371"/>
    <lineage>
        <taxon>Eukaryota</taxon>
        <taxon>Fungi</taxon>
        <taxon>Fungi incertae sedis</taxon>
        <taxon>Microsporidia</taxon>
        <taxon>Nematocida</taxon>
    </lineage>
</organism>
<evidence type="ECO:0000313" key="2">
    <source>
        <dbReference type="Proteomes" id="UP000054524"/>
    </source>
</evidence>
<dbReference type="HOGENOM" id="CLU_1142844_0_0_1"/>
<dbReference type="InterPro" id="IPR027417">
    <property type="entry name" value="P-loop_NTPase"/>
</dbReference>
<dbReference type="Gene3D" id="3.40.50.300">
    <property type="entry name" value="P-loop containing nucleotide triphosphate hydrolases"/>
    <property type="match status" value="1"/>
</dbReference>
<evidence type="ECO:0000313" key="1">
    <source>
        <dbReference type="EMBL" id="KFG27053.1"/>
    </source>
</evidence>
<dbReference type="Proteomes" id="UP000054524">
    <property type="component" value="Unassembled WGS sequence"/>
</dbReference>
<sequence>MISKPYLFVKKFNFINNYHMDKKLALAVKQLETSSIVVSGPAGCGKTELIRKVLQDTEYKLTEIDSIEEYKTYRISKAIIYLLRVGDGMRIKQRDYRGIIFETENPYFYRKIKACEHIKMASPTLRTVRKYCPSAMHKTSMHRILQAQRAPAGIQSTLLETECGSISFFHMIGKILYHKTSEVPMEVITAIEDSPFKVLLYLHENIPAFTEDVGSLARVLDKISLALKDRNQMFALVSEIWKLHRRSANTFYNIRTSPYNME</sequence>
<name>A0A086J4I5_NEMA1</name>
<dbReference type="SUPFAM" id="SSF52540">
    <property type="entry name" value="P-loop containing nucleoside triphosphate hydrolases"/>
    <property type="match status" value="1"/>
</dbReference>
<gene>
    <name evidence="1" type="ORF">NESG_00126</name>
</gene>
<dbReference type="GeneID" id="77675099"/>
<reference evidence="1 2" key="1">
    <citation type="journal article" date="2014" name="Genome Announc.">
        <title>Genome Sequence of the Microsporidian Species Nematocida sp1 Strain ERTm6 (ATCC PRA-372).</title>
        <authorList>
            <person name="Bakowski M.A."/>
            <person name="Priest M."/>
            <person name="Young S."/>
            <person name="Cuomo C.A."/>
            <person name="Troemel E.R."/>
        </authorList>
    </citation>
    <scope>NUCLEOTIDE SEQUENCE [LARGE SCALE GENOMIC DNA]</scope>
    <source>
        <strain evidence="1 2">ERTm6</strain>
    </source>
</reference>